<dbReference type="AlphaFoldDB" id="A0A9X1LPQ9"/>
<proteinExistence type="predicted"/>
<evidence type="ECO:0008006" key="3">
    <source>
        <dbReference type="Google" id="ProtNLM"/>
    </source>
</evidence>
<name>A0A9X1LPQ9_9MICO</name>
<gene>
    <name evidence="1" type="ORF">KEC56_08340</name>
</gene>
<dbReference type="Gene3D" id="1.10.10.2840">
    <property type="entry name" value="PucR C-terminal helix-turn-helix domain"/>
    <property type="match status" value="1"/>
</dbReference>
<reference evidence="1" key="1">
    <citation type="submission" date="2021-04" db="EMBL/GenBank/DDBJ databases">
        <title>Microbacterium tenobrionis sp. nov. and Microbacterium allomyrinae sp. nov., isolated from larvae of Tenobrio molitor and Allomyrina dichotoma, respectively.</title>
        <authorList>
            <person name="Lee S.D."/>
        </authorList>
    </citation>
    <scope>NUCLEOTIDE SEQUENCE</scope>
    <source>
        <strain evidence="1">YMB-B2</strain>
    </source>
</reference>
<dbReference type="RefSeq" id="WP_227530569.1">
    <property type="nucleotide sequence ID" value="NZ_JAGTTM010000002.1"/>
</dbReference>
<dbReference type="Proteomes" id="UP001139289">
    <property type="component" value="Unassembled WGS sequence"/>
</dbReference>
<keyword evidence="2" id="KW-1185">Reference proteome</keyword>
<evidence type="ECO:0000313" key="1">
    <source>
        <dbReference type="EMBL" id="MCC2029526.1"/>
    </source>
</evidence>
<dbReference type="InterPro" id="IPR042070">
    <property type="entry name" value="PucR_C-HTH_sf"/>
</dbReference>
<sequence length="343" mass="36800">MQELLGRIHSLDPHASESIRIIACFDELMAGGVSIHGLVAAAAALSGSTAGAEYSGRFMRVARSGEALVADQTAHVRRAHDDDGVRVWIEGDEDAVRLNDDLLLERLSLAVRMRRDHADRTPPRRDLALLIDPTVPEPDRLEAASRLRLSSEETFRVVLAPLFASWKTHPRGPEDVVPTASGPLHVALIRGSDRPEGTPAGIGVATPLRDLPTSFRTAMVAVRLHDGRSVEASHADDLGGLAVTLADLAQQSGHEDRDRITSVTAHSWGASTLDAIIRTTTMREAARVLGIHPSTMAARVDSLTAALGFDPMTGLGRTRMGIGFLLWRVQSSTVLDAVTVPAD</sequence>
<dbReference type="EMBL" id="JAGTTM010000002">
    <property type="protein sequence ID" value="MCC2029526.1"/>
    <property type="molecule type" value="Genomic_DNA"/>
</dbReference>
<comment type="caution">
    <text evidence="1">The sequence shown here is derived from an EMBL/GenBank/DDBJ whole genome shotgun (WGS) entry which is preliminary data.</text>
</comment>
<evidence type="ECO:0000313" key="2">
    <source>
        <dbReference type="Proteomes" id="UP001139289"/>
    </source>
</evidence>
<accession>A0A9X1LPQ9</accession>
<organism evidence="1 2">
    <name type="scientific">Microbacterium tenebrionis</name>
    <dbReference type="NCBI Taxonomy" id="2830665"/>
    <lineage>
        <taxon>Bacteria</taxon>
        <taxon>Bacillati</taxon>
        <taxon>Actinomycetota</taxon>
        <taxon>Actinomycetes</taxon>
        <taxon>Micrococcales</taxon>
        <taxon>Microbacteriaceae</taxon>
        <taxon>Microbacterium</taxon>
    </lineage>
</organism>
<protein>
    <recommendedName>
        <fullName evidence="3">PucR family transcriptional regulator</fullName>
    </recommendedName>
</protein>